<dbReference type="PROSITE" id="PS00107">
    <property type="entry name" value="PROTEIN_KINASE_ATP"/>
    <property type="match status" value="1"/>
</dbReference>
<evidence type="ECO:0000256" key="2">
    <source>
        <dbReference type="ARBA" id="ARBA00022741"/>
    </source>
</evidence>
<evidence type="ECO:0000313" key="8">
    <source>
        <dbReference type="EMBL" id="GGL06821.1"/>
    </source>
</evidence>
<dbReference type="CDD" id="cd14014">
    <property type="entry name" value="STKc_PknB_like"/>
    <property type="match status" value="1"/>
</dbReference>
<reference evidence="8" key="2">
    <citation type="submission" date="2020-09" db="EMBL/GenBank/DDBJ databases">
        <authorList>
            <person name="Sun Q."/>
            <person name="Ohkuma M."/>
        </authorList>
    </citation>
    <scope>NUCLEOTIDE SEQUENCE</scope>
    <source>
        <strain evidence="8">JCM 13064</strain>
    </source>
</reference>
<dbReference type="EMBL" id="BMNT01000035">
    <property type="protein sequence ID" value="GGL06821.1"/>
    <property type="molecule type" value="Genomic_DNA"/>
</dbReference>
<keyword evidence="3" id="KW-0418">Kinase</keyword>
<organism evidence="8 9">
    <name type="scientific">Sphaerisporangium melleum</name>
    <dbReference type="NCBI Taxonomy" id="321316"/>
    <lineage>
        <taxon>Bacteria</taxon>
        <taxon>Bacillati</taxon>
        <taxon>Actinomycetota</taxon>
        <taxon>Actinomycetes</taxon>
        <taxon>Streptosporangiales</taxon>
        <taxon>Streptosporangiaceae</taxon>
        <taxon>Sphaerisporangium</taxon>
    </lineage>
</organism>
<dbReference type="InterPro" id="IPR011009">
    <property type="entry name" value="Kinase-like_dom_sf"/>
</dbReference>
<evidence type="ECO:0000256" key="1">
    <source>
        <dbReference type="ARBA" id="ARBA00022679"/>
    </source>
</evidence>
<keyword evidence="9" id="KW-1185">Reference proteome</keyword>
<evidence type="ECO:0000313" key="9">
    <source>
        <dbReference type="Proteomes" id="UP000645217"/>
    </source>
</evidence>
<gene>
    <name evidence="8" type="ORF">GCM10007964_56440</name>
</gene>
<dbReference type="PANTHER" id="PTHR43289:SF34">
    <property type="entry name" value="SERINE_THREONINE-PROTEIN KINASE YBDM-RELATED"/>
    <property type="match status" value="1"/>
</dbReference>
<dbReference type="PROSITE" id="PS00108">
    <property type="entry name" value="PROTEIN_KINASE_ST"/>
    <property type="match status" value="1"/>
</dbReference>
<accession>A0A917RGJ4</accession>
<comment type="caution">
    <text evidence="8">The sequence shown here is derived from an EMBL/GenBank/DDBJ whole genome shotgun (WGS) entry which is preliminary data.</text>
</comment>
<protein>
    <recommendedName>
        <fullName evidence="7">Protein kinase domain-containing protein</fullName>
    </recommendedName>
</protein>
<sequence length="666" mass="69047">MVNNLGPDDPLQIGRYRLLGRLGQGGMGTVYLGQDDTGRRVAVKVINAEYSRHQQFRVRFRREAEAAGRVRRFCTAAVLDADLDGEQLYVVTEYVDGPNLYDAVLASGPLRGSSLDALAVGVATALTAIHGAGIVHRDLKPSNVLLSPVGPRVIDFGIARALDTLDGVTGTGELMGTPRYMAPEVLRGAPAAPACDVFSWGGLVAFAASGRPAFGGDSMPSIMYQVLNGEPSLDGLEPPLRDLVAATLNKDPARRPTAQQILDQMIGRTTPEHAQHTVLQTWQAQPVSPPPAGSPTALPPTLAGPAPTIAGSPPTHPYTAQQTLAAPHNGPAGAGQGPMAGGHGVPAGQTQDAPGRWPGTPDGHLPGGPTGQAPGAPGIPRPGGPVGTQALGTSSAGGPGTGVRRGVPAAGRKWVVLGGLLGVVLVVAGVRALFAPPGPPDDLGYLYRADFNESGTGWSGGEYTGKEYGRYGYAPAGYYAIDVDEKQAEHMEKAPLPFIPAQPPTPDPSASPTPTTPDRLLITVTATARAAKGPGEYGLFCRADAQYPQSRYEFLLNADGEARIRRVTKGTGGDLTPPLAVDGLEAGKPAKVQAECASTGEGVRLALWVNGERVQSYVDNSGNPPYLPNGDVGFLARVPEKSGATLQTTFDDFIVQGPTPATPKQG</sequence>
<dbReference type="InterPro" id="IPR000719">
    <property type="entry name" value="Prot_kinase_dom"/>
</dbReference>
<dbReference type="GO" id="GO:0004674">
    <property type="term" value="F:protein serine/threonine kinase activity"/>
    <property type="evidence" value="ECO:0007669"/>
    <property type="project" value="TreeGrafter"/>
</dbReference>
<dbReference type="Gene3D" id="1.10.510.10">
    <property type="entry name" value="Transferase(Phosphotransferase) domain 1"/>
    <property type="match status" value="1"/>
</dbReference>
<dbReference type="SUPFAM" id="SSF56112">
    <property type="entry name" value="Protein kinase-like (PK-like)"/>
    <property type="match status" value="1"/>
</dbReference>
<keyword evidence="1" id="KW-0808">Transferase</keyword>
<dbReference type="InterPro" id="IPR017441">
    <property type="entry name" value="Protein_kinase_ATP_BS"/>
</dbReference>
<dbReference type="GO" id="GO:0005524">
    <property type="term" value="F:ATP binding"/>
    <property type="evidence" value="ECO:0007669"/>
    <property type="project" value="UniProtKB-UniRule"/>
</dbReference>
<feature type="binding site" evidence="5">
    <location>
        <position position="44"/>
    </location>
    <ligand>
        <name>ATP</name>
        <dbReference type="ChEBI" id="CHEBI:30616"/>
    </ligand>
</feature>
<dbReference type="Pfam" id="PF00069">
    <property type="entry name" value="Pkinase"/>
    <property type="match status" value="1"/>
</dbReference>
<dbReference type="Proteomes" id="UP000645217">
    <property type="component" value="Unassembled WGS sequence"/>
</dbReference>
<evidence type="ECO:0000259" key="7">
    <source>
        <dbReference type="PROSITE" id="PS50011"/>
    </source>
</evidence>
<proteinExistence type="predicted"/>
<dbReference type="Gene3D" id="2.60.120.560">
    <property type="entry name" value="Exo-inulinase, domain 1"/>
    <property type="match status" value="1"/>
</dbReference>
<dbReference type="Gene3D" id="3.30.200.20">
    <property type="entry name" value="Phosphorylase Kinase, domain 1"/>
    <property type="match status" value="1"/>
</dbReference>
<dbReference type="AlphaFoldDB" id="A0A917RGJ4"/>
<reference evidence="8" key="1">
    <citation type="journal article" date="2014" name="Int. J. Syst. Evol. Microbiol.">
        <title>Complete genome sequence of Corynebacterium casei LMG S-19264T (=DSM 44701T), isolated from a smear-ripened cheese.</title>
        <authorList>
            <consortium name="US DOE Joint Genome Institute (JGI-PGF)"/>
            <person name="Walter F."/>
            <person name="Albersmeier A."/>
            <person name="Kalinowski J."/>
            <person name="Ruckert C."/>
        </authorList>
    </citation>
    <scope>NUCLEOTIDE SEQUENCE</scope>
    <source>
        <strain evidence="8">JCM 13064</strain>
    </source>
</reference>
<evidence type="ECO:0000256" key="5">
    <source>
        <dbReference type="PROSITE-ProRule" id="PRU10141"/>
    </source>
</evidence>
<evidence type="ECO:0000256" key="3">
    <source>
        <dbReference type="ARBA" id="ARBA00022777"/>
    </source>
</evidence>
<evidence type="ECO:0000256" key="6">
    <source>
        <dbReference type="SAM" id="MobiDB-lite"/>
    </source>
</evidence>
<dbReference type="PANTHER" id="PTHR43289">
    <property type="entry name" value="MITOGEN-ACTIVATED PROTEIN KINASE KINASE KINASE 20-RELATED"/>
    <property type="match status" value="1"/>
</dbReference>
<keyword evidence="2 5" id="KW-0547">Nucleotide-binding</keyword>
<dbReference type="SMART" id="SM00220">
    <property type="entry name" value="S_TKc"/>
    <property type="match status" value="1"/>
</dbReference>
<feature type="compositionally biased region" description="Gly residues" evidence="6">
    <location>
        <begin position="332"/>
        <end position="345"/>
    </location>
</feature>
<dbReference type="InterPro" id="IPR008271">
    <property type="entry name" value="Ser/Thr_kinase_AS"/>
</dbReference>
<feature type="compositionally biased region" description="Low complexity" evidence="6">
    <location>
        <begin position="294"/>
        <end position="311"/>
    </location>
</feature>
<name>A0A917RGJ4_9ACTN</name>
<dbReference type="PROSITE" id="PS50011">
    <property type="entry name" value="PROTEIN_KINASE_DOM"/>
    <property type="match status" value="1"/>
</dbReference>
<keyword evidence="4 5" id="KW-0067">ATP-binding</keyword>
<feature type="domain" description="Protein kinase" evidence="7">
    <location>
        <begin position="16"/>
        <end position="279"/>
    </location>
</feature>
<evidence type="ECO:0000256" key="4">
    <source>
        <dbReference type="ARBA" id="ARBA00022840"/>
    </source>
</evidence>
<feature type="region of interest" description="Disordered" evidence="6">
    <location>
        <begin position="282"/>
        <end position="404"/>
    </location>
</feature>